<evidence type="ECO:0000256" key="1">
    <source>
        <dbReference type="SAM" id="MobiDB-lite"/>
    </source>
</evidence>
<dbReference type="Proteomes" id="UP001152607">
    <property type="component" value="Unassembled WGS sequence"/>
</dbReference>
<comment type="caution">
    <text evidence="2">The sequence shown here is derived from an EMBL/GenBank/DDBJ whole genome shotgun (WGS) entry which is preliminary data.</text>
</comment>
<name>A0A9W4XYW2_9PLEO</name>
<dbReference type="EMBL" id="CAOQHR010000010">
    <property type="protein sequence ID" value="CAI6340642.1"/>
    <property type="molecule type" value="Genomic_DNA"/>
</dbReference>
<evidence type="ECO:0000313" key="3">
    <source>
        <dbReference type="Proteomes" id="UP001152607"/>
    </source>
</evidence>
<sequence length="148" mass="16673">MLRYLPTTVPLHQGHTSHFPYHLPTNKPAFSNLEIPPPRAQERSVPSSSRARPYPETARVKFATTPIIKSPNVIKWNIRLNAGSSQDQPHLKRKSQRKPSEGLARAPLRDAVYPARGSLDITACVDMSRMNVVPHLLFAHTREALRDV</sequence>
<evidence type="ECO:0000313" key="2">
    <source>
        <dbReference type="EMBL" id="CAI6340642.1"/>
    </source>
</evidence>
<keyword evidence="3" id="KW-1185">Reference proteome</keyword>
<gene>
    <name evidence="2" type="ORF">PDIGIT_LOCUS13826</name>
</gene>
<feature type="region of interest" description="Disordered" evidence="1">
    <location>
        <begin position="29"/>
        <end position="56"/>
    </location>
</feature>
<feature type="region of interest" description="Disordered" evidence="1">
    <location>
        <begin position="80"/>
        <end position="105"/>
    </location>
</feature>
<accession>A0A9W4XYW2</accession>
<organism evidence="2 3">
    <name type="scientific">Periconia digitata</name>
    <dbReference type="NCBI Taxonomy" id="1303443"/>
    <lineage>
        <taxon>Eukaryota</taxon>
        <taxon>Fungi</taxon>
        <taxon>Dikarya</taxon>
        <taxon>Ascomycota</taxon>
        <taxon>Pezizomycotina</taxon>
        <taxon>Dothideomycetes</taxon>
        <taxon>Pleosporomycetidae</taxon>
        <taxon>Pleosporales</taxon>
        <taxon>Massarineae</taxon>
        <taxon>Periconiaceae</taxon>
        <taxon>Periconia</taxon>
    </lineage>
</organism>
<protein>
    <submittedName>
        <fullName evidence="2">Uncharacterized protein</fullName>
    </submittedName>
</protein>
<dbReference type="AlphaFoldDB" id="A0A9W4XYW2"/>
<proteinExistence type="predicted"/>
<reference evidence="2" key="1">
    <citation type="submission" date="2023-01" db="EMBL/GenBank/DDBJ databases">
        <authorList>
            <person name="Van Ghelder C."/>
            <person name="Rancurel C."/>
        </authorList>
    </citation>
    <scope>NUCLEOTIDE SEQUENCE</scope>
    <source>
        <strain evidence="2">CNCM I-4278</strain>
    </source>
</reference>